<dbReference type="GO" id="GO:0003824">
    <property type="term" value="F:catalytic activity"/>
    <property type="evidence" value="ECO:0007669"/>
    <property type="project" value="InterPro"/>
</dbReference>
<keyword evidence="3" id="KW-0479">Metal-binding</keyword>
<dbReference type="InterPro" id="IPR013785">
    <property type="entry name" value="Aldolase_TIM"/>
</dbReference>
<dbReference type="CDD" id="cd01335">
    <property type="entry name" value="Radical_SAM"/>
    <property type="match status" value="1"/>
</dbReference>
<dbReference type="InterPro" id="IPR007197">
    <property type="entry name" value="rSAM"/>
</dbReference>
<reference evidence="7 8" key="1">
    <citation type="submission" date="2019-10" db="EMBL/GenBank/DDBJ databases">
        <title>New species of Slilvanegrellaceae.</title>
        <authorList>
            <person name="Pitt A."/>
            <person name="Hahn M.W."/>
        </authorList>
    </citation>
    <scope>NUCLEOTIDE SEQUENCE [LARGE SCALE GENOMIC DNA]</scope>
    <source>
        <strain evidence="7 8">SP-Ram-0.45-NSY-1</strain>
    </source>
</reference>
<comment type="caution">
    <text evidence="7">The sequence shown here is derived from an EMBL/GenBank/DDBJ whole genome shotgun (WGS) entry which is preliminary data.</text>
</comment>
<dbReference type="SMART" id="SM00729">
    <property type="entry name" value="Elp3"/>
    <property type="match status" value="1"/>
</dbReference>
<dbReference type="GO" id="GO:0046872">
    <property type="term" value="F:metal ion binding"/>
    <property type="evidence" value="ECO:0007669"/>
    <property type="project" value="UniProtKB-KW"/>
</dbReference>
<dbReference type="PANTHER" id="PTHR13932:SF5">
    <property type="entry name" value="RADICAL S-ADENOSYL METHIONINE DOMAIN-CONTAINING PROTEIN 1, MITOCHONDRIAL"/>
    <property type="match status" value="1"/>
</dbReference>
<dbReference type="PANTHER" id="PTHR13932">
    <property type="entry name" value="COPROPORPHYRINIGEN III OXIDASE"/>
    <property type="match status" value="1"/>
</dbReference>
<keyword evidence="4" id="KW-0408">Iron</keyword>
<dbReference type="GO" id="GO:0006779">
    <property type="term" value="P:porphyrin-containing compound biosynthetic process"/>
    <property type="evidence" value="ECO:0007669"/>
    <property type="project" value="TreeGrafter"/>
</dbReference>
<accession>A0A6N6VZF1</accession>
<dbReference type="Gene3D" id="3.20.20.70">
    <property type="entry name" value="Aldolase class I"/>
    <property type="match status" value="1"/>
</dbReference>
<dbReference type="InterPro" id="IPR034505">
    <property type="entry name" value="Coproporphyrinogen-III_oxidase"/>
</dbReference>
<dbReference type="SUPFAM" id="SSF102114">
    <property type="entry name" value="Radical SAM enzymes"/>
    <property type="match status" value="1"/>
</dbReference>
<evidence type="ECO:0000256" key="4">
    <source>
        <dbReference type="ARBA" id="ARBA00023004"/>
    </source>
</evidence>
<dbReference type="PROSITE" id="PS51918">
    <property type="entry name" value="RADICAL_SAM"/>
    <property type="match status" value="1"/>
</dbReference>
<dbReference type="EMBL" id="WFLM01000002">
    <property type="protein sequence ID" value="KAB8039868.1"/>
    <property type="molecule type" value="Genomic_DNA"/>
</dbReference>
<name>A0A6N6VZF1_9BACT</name>
<comment type="cofactor">
    <cofactor evidence="1">
        <name>[4Fe-4S] cluster</name>
        <dbReference type="ChEBI" id="CHEBI:49883"/>
    </cofactor>
</comment>
<evidence type="ECO:0000256" key="3">
    <source>
        <dbReference type="ARBA" id="ARBA00022723"/>
    </source>
</evidence>
<gene>
    <name evidence="7" type="ORF">GCL60_06285</name>
</gene>
<keyword evidence="5" id="KW-0411">Iron-sulfur</keyword>
<sequence length="414" mass="47717">MEKCFFKKMDTKKMIDILSQKATIGFYFHIPFCPHICPYCDFIKTSKFTKKDIIEYFNELKIQLKFFIDNIPEYHNKHITVYFGGGTPGLFEASYYKELFDILNSFFYIEEATLETNPLTNLERRFEDYLNVGFNRITLGAQSLCSNALKILGRKHTPENILNNIKWAKNAGFKNIQVDLIYGLKNGVRTISVKDEIESLYEAGSSGISAYALTIEKRTLFAKTDFANDDIAVQEYYEILSKCKSIGFQQHETSNFSSLDTKHNNIYWYGMPYIGIGTGSHGLLPSTKEYPYGIRYKIGEESEASYAPGNDKLIFSDKNERMKNFSIHYETPRSKQDYISEMIFTLLRTPNGIPLDWLKLYSGNNDILNILLNNSKINRAIHEGKILFSERSISLSPEEKIRGDSWVADFISLI</sequence>
<dbReference type="InterPro" id="IPR058240">
    <property type="entry name" value="rSAM_sf"/>
</dbReference>
<evidence type="ECO:0000256" key="2">
    <source>
        <dbReference type="ARBA" id="ARBA00022691"/>
    </source>
</evidence>
<dbReference type="GO" id="GO:0051539">
    <property type="term" value="F:4 iron, 4 sulfur cluster binding"/>
    <property type="evidence" value="ECO:0007669"/>
    <property type="project" value="TreeGrafter"/>
</dbReference>
<evidence type="ECO:0000259" key="6">
    <source>
        <dbReference type="PROSITE" id="PS51918"/>
    </source>
</evidence>
<feature type="domain" description="Radical SAM core" evidence="6">
    <location>
        <begin position="18"/>
        <end position="249"/>
    </location>
</feature>
<dbReference type="Pfam" id="PF04055">
    <property type="entry name" value="Radical_SAM"/>
    <property type="match status" value="1"/>
</dbReference>
<protein>
    <submittedName>
        <fullName evidence="7">Radical SAM protein</fullName>
    </submittedName>
</protein>
<keyword evidence="2" id="KW-0949">S-adenosyl-L-methionine</keyword>
<evidence type="ECO:0000313" key="7">
    <source>
        <dbReference type="EMBL" id="KAB8039868.1"/>
    </source>
</evidence>
<evidence type="ECO:0000256" key="1">
    <source>
        <dbReference type="ARBA" id="ARBA00001966"/>
    </source>
</evidence>
<dbReference type="SFLD" id="SFLDG01065">
    <property type="entry name" value="anaerobic_coproporphyrinogen-I"/>
    <property type="match status" value="1"/>
</dbReference>
<proteinExistence type="predicted"/>
<dbReference type="InterPro" id="IPR006638">
    <property type="entry name" value="Elp3/MiaA/NifB-like_rSAM"/>
</dbReference>
<evidence type="ECO:0000256" key="5">
    <source>
        <dbReference type="ARBA" id="ARBA00023014"/>
    </source>
</evidence>
<dbReference type="Proteomes" id="UP000437748">
    <property type="component" value="Unassembled WGS sequence"/>
</dbReference>
<organism evidence="7 8">
    <name type="scientific">Silvanigrella paludirubra</name>
    <dbReference type="NCBI Taxonomy" id="2499159"/>
    <lineage>
        <taxon>Bacteria</taxon>
        <taxon>Pseudomonadati</taxon>
        <taxon>Bdellovibrionota</taxon>
        <taxon>Oligoflexia</taxon>
        <taxon>Silvanigrellales</taxon>
        <taxon>Silvanigrellaceae</taxon>
        <taxon>Silvanigrella</taxon>
    </lineage>
</organism>
<dbReference type="GO" id="GO:0005737">
    <property type="term" value="C:cytoplasm"/>
    <property type="evidence" value="ECO:0007669"/>
    <property type="project" value="TreeGrafter"/>
</dbReference>
<evidence type="ECO:0000313" key="8">
    <source>
        <dbReference type="Proteomes" id="UP000437748"/>
    </source>
</evidence>
<keyword evidence="8" id="KW-1185">Reference proteome</keyword>
<dbReference type="SFLD" id="SFLDS00029">
    <property type="entry name" value="Radical_SAM"/>
    <property type="match status" value="1"/>
</dbReference>
<dbReference type="AlphaFoldDB" id="A0A6N6VZF1"/>